<dbReference type="Proteomes" id="UP000793456">
    <property type="component" value="Chromosome XI"/>
</dbReference>
<proteinExistence type="predicted"/>
<accession>A0ACD3R1Y9</accession>
<protein>
    <submittedName>
        <fullName evidence="1">Uncharacterized protein</fullName>
    </submittedName>
</protein>
<dbReference type="EMBL" id="CM011684">
    <property type="protein sequence ID" value="TMS13481.1"/>
    <property type="molecule type" value="Genomic_DNA"/>
</dbReference>
<evidence type="ECO:0000313" key="2">
    <source>
        <dbReference type="Proteomes" id="UP000793456"/>
    </source>
</evidence>
<name>A0ACD3R1Y9_LARCR</name>
<keyword evidence="2" id="KW-1185">Reference proteome</keyword>
<reference evidence="1" key="1">
    <citation type="submission" date="2018-11" db="EMBL/GenBank/DDBJ databases">
        <title>The sequence and de novo assembly of Larimichthys crocea genome using PacBio and Hi-C technologies.</title>
        <authorList>
            <person name="Xu P."/>
            <person name="Chen B."/>
            <person name="Zhou Z."/>
            <person name="Ke Q."/>
            <person name="Wu Y."/>
            <person name="Bai H."/>
            <person name="Pu F."/>
        </authorList>
    </citation>
    <scope>NUCLEOTIDE SEQUENCE</scope>
    <source>
        <tissue evidence="1">Muscle</tissue>
    </source>
</reference>
<gene>
    <name evidence="1" type="ORF">E3U43_018556</name>
</gene>
<evidence type="ECO:0000313" key="1">
    <source>
        <dbReference type="EMBL" id="TMS13481.1"/>
    </source>
</evidence>
<organism evidence="1 2">
    <name type="scientific">Larimichthys crocea</name>
    <name type="common">Large yellow croaker</name>
    <name type="synonym">Pseudosciaena crocea</name>
    <dbReference type="NCBI Taxonomy" id="215358"/>
    <lineage>
        <taxon>Eukaryota</taxon>
        <taxon>Metazoa</taxon>
        <taxon>Chordata</taxon>
        <taxon>Craniata</taxon>
        <taxon>Vertebrata</taxon>
        <taxon>Euteleostomi</taxon>
        <taxon>Actinopterygii</taxon>
        <taxon>Neopterygii</taxon>
        <taxon>Teleostei</taxon>
        <taxon>Neoteleostei</taxon>
        <taxon>Acanthomorphata</taxon>
        <taxon>Eupercaria</taxon>
        <taxon>Sciaenidae</taxon>
        <taxon>Larimichthys</taxon>
    </lineage>
</organism>
<sequence length="236" mass="25998">MVKLSAELIEQAAQYTNPVRDRELDLQGMNPQSSKLVIDLSGAPPNSDPARLQSLNMQLVKESSDKQEALQTLCHQQTPTDPRARLPEAETQGLLSVDDVSVYLTQEKILHMRLTTLVERFTPGVAAQLEKKKTGPSQADVEAIKNAIANASSLDEVERLRGMLQAGQIPGRDLRQGPAGMVEEEEEEEEGAQMEAHTEEGAGDEINEEDQERGEEDEGEEEDDEDMDVEPHVNGS</sequence>
<comment type="caution">
    <text evidence="1">The sequence shown here is derived from an EMBL/GenBank/DDBJ whole genome shotgun (WGS) entry which is preliminary data.</text>
</comment>